<name>A0A6H5IL61_9HYME</name>
<protein>
    <submittedName>
        <fullName evidence="1">Uncharacterized protein</fullName>
    </submittedName>
</protein>
<organism evidence="1 2">
    <name type="scientific">Trichogramma brassicae</name>
    <dbReference type="NCBI Taxonomy" id="86971"/>
    <lineage>
        <taxon>Eukaryota</taxon>
        <taxon>Metazoa</taxon>
        <taxon>Ecdysozoa</taxon>
        <taxon>Arthropoda</taxon>
        <taxon>Hexapoda</taxon>
        <taxon>Insecta</taxon>
        <taxon>Pterygota</taxon>
        <taxon>Neoptera</taxon>
        <taxon>Endopterygota</taxon>
        <taxon>Hymenoptera</taxon>
        <taxon>Apocrita</taxon>
        <taxon>Proctotrupomorpha</taxon>
        <taxon>Chalcidoidea</taxon>
        <taxon>Trichogrammatidae</taxon>
        <taxon>Trichogramma</taxon>
    </lineage>
</organism>
<evidence type="ECO:0000313" key="1">
    <source>
        <dbReference type="EMBL" id="CAB0037943.1"/>
    </source>
</evidence>
<dbReference type="Proteomes" id="UP000479190">
    <property type="component" value="Unassembled WGS sequence"/>
</dbReference>
<dbReference type="EMBL" id="CADCXV010000880">
    <property type="protein sequence ID" value="CAB0037943.1"/>
    <property type="molecule type" value="Genomic_DNA"/>
</dbReference>
<evidence type="ECO:0000313" key="2">
    <source>
        <dbReference type="Proteomes" id="UP000479190"/>
    </source>
</evidence>
<reference evidence="1 2" key="1">
    <citation type="submission" date="2020-02" db="EMBL/GenBank/DDBJ databases">
        <authorList>
            <person name="Ferguson B K."/>
        </authorList>
    </citation>
    <scope>NUCLEOTIDE SEQUENCE [LARGE SCALE GENOMIC DNA]</scope>
</reference>
<gene>
    <name evidence="1" type="ORF">TBRA_LOCUS9746</name>
</gene>
<proteinExistence type="predicted"/>
<keyword evidence="2" id="KW-1185">Reference proteome</keyword>
<sequence length="116" mass="13650">MSCSLYRKLRCRRTCSWNPEVPYLLKIGLDGKVKQYLKPDMRCRIVKEAGFNKIFEDDRGNYCVSSACVRNIESDLDRDFDESGYVKLRSKCFQPEDFKDISTYIITSKKIFISHK</sequence>
<accession>A0A6H5IL61</accession>
<dbReference type="AlphaFoldDB" id="A0A6H5IL61"/>